<dbReference type="PANTHER" id="PTHR30168">
    <property type="entry name" value="PUTATIVE MEMBRANE PROTEIN YPFJ"/>
    <property type="match status" value="1"/>
</dbReference>
<keyword evidence="4 5" id="KW-0472">Membrane</keyword>
<evidence type="ECO:0000256" key="5">
    <source>
        <dbReference type="SAM" id="Phobius"/>
    </source>
</evidence>
<protein>
    <submittedName>
        <fullName evidence="6">Neutral zinc metallopeptidase</fullName>
    </submittedName>
</protein>
<keyword evidence="7" id="KW-1185">Reference proteome</keyword>
<keyword evidence="3 5" id="KW-1133">Transmembrane helix</keyword>
<reference evidence="6 7" key="1">
    <citation type="submission" date="2024-09" db="EMBL/GenBank/DDBJ databases">
        <authorList>
            <person name="Sun Q."/>
            <person name="Mori K."/>
        </authorList>
    </citation>
    <scope>NUCLEOTIDE SEQUENCE [LARGE SCALE GENOMIC DNA]</scope>
    <source>
        <strain evidence="6 7">TBRC 1432</strain>
    </source>
</reference>
<dbReference type="RefSeq" id="WP_273937730.1">
    <property type="nucleotide sequence ID" value="NZ_CP097263.1"/>
</dbReference>
<proteinExistence type="predicted"/>
<name>A0ABV6N4I2_9PSEU</name>
<evidence type="ECO:0000256" key="3">
    <source>
        <dbReference type="ARBA" id="ARBA00022989"/>
    </source>
</evidence>
<comment type="subcellular location">
    <subcellularLocation>
        <location evidence="1">Membrane</location>
        <topology evidence="1">Single-pass membrane protein</topology>
    </subcellularLocation>
</comment>
<dbReference type="InterPro" id="IPR007343">
    <property type="entry name" value="Uncharacterised_pept_Zn_put"/>
</dbReference>
<evidence type="ECO:0000256" key="2">
    <source>
        <dbReference type="ARBA" id="ARBA00022692"/>
    </source>
</evidence>
<keyword evidence="2 5" id="KW-0812">Transmembrane</keyword>
<evidence type="ECO:0000256" key="4">
    <source>
        <dbReference type="ARBA" id="ARBA00023136"/>
    </source>
</evidence>
<evidence type="ECO:0000313" key="6">
    <source>
        <dbReference type="EMBL" id="MFC0547503.1"/>
    </source>
</evidence>
<dbReference type="Pfam" id="PF04228">
    <property type="entry name" value="Zn_peptidase"/>
    <property type="match status" value="1"/>
</dbReference>
<evidence type="ECO:0000313" key="7">
    <source>
        <dbReference type="Proteomes" id="UP001589810"/>
    </source>
</evidence>
<feature type="transmembrane region" description="Helical" evidence="5">
    <location>
        <begin position="34"/>
        <end position="54"/>
    </location>
</feature>
<comment type="caution">
    <text evidence="6">The sequence shown here is derived from an EMBL/GenBank/DDBJ whole genome shotgun (WGS) entry which is preliminary data.</text>
</comment>
<gene>
    <name evidence="6" type="ORF">ACFFH7_38750</name>
</gene>
<dbReference type="EMBL" id="JBHLUD010000013">
    <property type="protein sequence ID" value="MFC0547503.1"/>
    <property type="molecule type" value="Genomic_DNA"/>
</dbReference>
<sequence length="298" mass="31184">MDNRGAFGYPPIDPRLLASGAPVRIPQRGRTARFVVYSIVALFIVCGVGGPFLGPTEAVAGVAQAEAPHQVVALATNPLLTYPQSLAPGTCTLPKFGRTTDELRAYLVAELSCLDAAWKPVVSGINMPFEPTKLTMDDSAGSCRTRDGSAPVAFYCGADNELHMPVQSVLDGTDGIPAVVIGVLAHEYGHHVQDMSGILLAESRREKTAGRDTEAGLELSRRLELQANCFAGMFLASVAGRGSVTKAMAATGAAAFADGGGEKDHGTAPNQGRWAQIGYQQNKTAACNTWAAPQGDVS</sequence>
<dbReference type="Proteomes" id="UP001589810">
    <property type="component" value="Unassembled WGS sequence"/>
</dbReference>
<accession>A0ABV6N4I2</accession>
<evidence type="ECO:0000256" key="1">
    <source>
        <dbReference type="ARBA" id="ARBA00004167"/>
    </source>
</evidence>
<organism evidence="6 7">
    <name type="scientific">Kutzneria chonburiensis</name>
    <dbReference type="NCBI Taxonomy" id="1483604"/>
    <lineage>
        <taxon>Bacteria</taxon>
        <taxon>Bacillati</taxon>
        <taxon>Actinomycetota</taxon>
        <taxon>Actinomycetes</taxon>
        <taxon>Pseudonocardiales</taxon>
        <taxon>Pseudonocardiaceae</taxon>
        <taxon>Kutzneria</taxon>
    </lineage>
</organism>
<dbReference type="PANTHER" id="PTHR30168:SF0">
    <property type="entry name" value="INNER MEMBRANE PROTEIN"/>
    <property type="match status" value="1"/>
</dbReference>